<protein>
    <submittedName>
        <fullName evidence="2">Uncharacterized protein</fullName>
    </submittedName>
</protein>
<accession>A0A2H0TEY1</accession>
<reference evidence="3" key="1">
    <citation type="submission" date="2017-09" db="EMBL/GenBank/DDBJ databases">
        <title>Depth-based differentiation of microbial function through sediment-hosted aquifers and enrichment of novel symbionts in the deep terrestrial subsurface.</title>
        <authorList>
            <person name="Probst A.J."/>
            <person name="Ladd B."/>
            <person name="Jarett J.K."/>
            <person name="Geller-Mcgrath D.E."/>
            <person name="Sieber C.M.K."/>
            <person name="Emerson J.B."/>
            <person name="Anantharaman K."/>
            <person name="Thomas B.C."/>
            <person name="Malmstrom R."/>
            <person name="Stieglmeier M."/>
            <person name="Klingl A."/>
            <person name="Woyke T."/>
            <person name="Ryan C.M."/>
            <person name="Banfield J.F."/>
        </authorList>
    </citation>
    <scope>NUCLEOTIDE SEQUENCE [LARGE SCALE GENOMIC DNA]</scope>
</reference>
<comment type="caution">
    <text evidence="2">The sequence shown here is derived from an EMBL/GenBank/DDBJ whole genome shotgun (WGS) entry which is preliminary data.</text>
</comment>
<evidence type="ECO:0000313" key="3">
    <source>
        <dbReference type="Proteomes" id="UP000231503"/>
    </source>
</evidence>
<evidence type="ECO:0000256" key="1">
    <source>
        <dbReference type="SAM" id="Phobius"/>
    </source>
</evidence>
<keyword evidence="1" id="KW-0812">Transmembrane</keyword>
<name>A0A2H0TEY1_9BACT</name>
<dbReference type="EMBL" id="PFCO01000006">
    <property type="protein sequence ID" value="PIR69514.1"/>
    <property type="molecule type" value="Genomic_DNA"/>
</dbReference>
<dbReference type="AlphaFoldDB" id="A0A2H0TEY1"/>
<gene>
    <name evidence="2" type="ORF">COU47_02995</name>
</gene>
<sequence>MNIMNLVICLAFFALYAFLNIGVYLILIVIVHPFLAVLAVAVANAFIGYRVGSVRYMPDIYSP</sequence>
<organism evidence="2 3">
    <name type="scientific">Candidatus Niyogibacteria bacterium CG10_big_fil_rev_8_21_14_0_10_46_36</name>
    <dbReference type="NCBI Taxonomy" id="1974726"/>
    <lineage>
        <taxon>Bacteria</taxon>
        <taxon>Candidatus Niyogiibacteriota</taxon>
    </lineage>
</organism>
<feature type="transmembrane region" description="Helical" evidence="1">
    <location>
        <begin position="27"/>
        <end position="47"/>
    </location>
</feature>
<dbReference type="Proteomes" id="UP000231503">
    <property type="component" value="Unassembled WGS sequence"/>
</dbReference>
<proteinExistence type="predicted"/>
<evidence type="ECO:0000313" key="2">
    <source>
        <dbReference type="EMBL" id="PIR69514.1"/>
    </source>
</evidence>
<keyword evidence="1" id="KW-1133">Transmembrane helix</keyword>
<keyword evidence="1" id="KW-0472">Membrane</keyword>